<reference evidence="2 3" key="1">
    <citation type="submission" date="2016-10" db="EMBL/GenBank/DDBJ databases">
        <authorList>
            <person name="de Groot N.N."/>
        </authorList>
    </citation>
    <scope>NUCLEOTIDE SEQUENCE [LARGE SCALE GENOMIC DNA]</scope>
    <source>
        <strain evidence="2 3">CGMCC 1.9157</strain>
    </source>
</reference>
<dbReference type="AlphaFoldDB" id="A0A1I5LUY8"/>
<dbReference type="STRING" id="655353.SAMN04488056_11830"/>
<feature type="domain" description="Methyltransferase type 11" evidence="1">
    <location>
        <begin position="66"/>
        <end position="156"/>
    </location>
</feature>
<dbReference type="InterPro" id="IPR013216">
    <property type="entry name" value="Methyltransf_11"/>
</dbReference>
<keyword evidence="3" id="KW-1185">Reference proteome</keyword>
<accession>A0A1I5LUY8</accession>
<dbReference type="SUPFAM" id="SSF53335">
    <property type="entry name" value="S-adenosyl-L-methionine-dependent methyltransferases"/>
    <property type="match status" value="1"/>
</dbReference>
<dbReference type="RefSeq" id="WP_090075391.1">
    <property type="nucleotide sequence ID" value="NZ_FOVR01000018.1"/>
</dbReference>
<dbReference type="GO" id="GO:0032259">
    <property type="term" value="P:methylation"/>
    <property type="evidence" value="ECO:0007669"/>
    <property type="project" value="UniProtKB-KW"/>
</dbReference>
<keyword evidence="2" id="KW-0808">Transferase</keyword>
<dbReference type="CDD" id="cd02440">
    <property type="entry name" value="AdoMet_MTases"/>
    <property type="match status" value="1"/>
</dbReference>
<keyword evidence="2" id="KW-0489">Methyltransferase</keyword>
<sequence length="263" mass="28392">MKINGPHGVMDSVTRQAAGQHASGCAGLFGYGLVTDRNGDPISPGGLRMTGELLDRAGFAIADHVVDVGCGQGRSLGVMIRRGLNVVGVDTDAAPLAMARNLFPNVDLFCCSGAAMPIDNEAMDGVLSECVLTVMPDHRAALAEWFRVLRAGGKLALCDVYARNPDMSLWDERAIRLLSADRVRKAIGTAGFQLLYFEDRSECLRNFVARFIFRFGSLDALWGDARTSAQMHALKPGYYMAIAVKPIDRPANTNRANSQEAIT</sequence>
<dbReference type="PANTHER" id="PTHR43861">
    <property type="entry name" value="TRANS-ACONITATE 2-METHYLTRANSFERASE-RELATED"/>
    <property type="match status" value="1"/>
</dbReference>
<evidence type="ECO:0000313" key="2">
    <source>
        <dbReference type="EMBL" id="SFP01164.1"/>
    </source>
</evidence>
<name>A0A1I5LUY8_9HYPH</name>
<dbReference type="Gene3D" id="3.40.50.150">
    <property type="entry name" value="Vaccinia Virus protein VP39"/>
    <property type="match status" value="1"/>
</dbReference>
<dbReference type="Pfam" id="PF08241">
    <property type="entry name" value="Methyltransf_11"/>
    <property type="match status" value="1"/>
</dbReference>
<dbReference type="GO" id="GO:0008757">
    <property type="term" value="F:S-adenosylmethionine-dependent methyltransferase activity"/>
    <property type="evidence" value="ECO:0007669"/>
    <property type="project" value="InterPro"/>
</dbReference>
<gene>
    <name evidence="2" type="ORF">SAMN04488056_11830</name>
</gene>
<evidence type="ECO:0000259" key="1">
    <source>
        <dbReference type="Pfam" id="PF08241"/>
    </source>
</evidence>
<dbReference type="InterPro" id="IPR029063">
    <property type="entry name" value="SAM-dependent_MTases_sf"/>
</dbReference>
<dbReference type="OrthoDB" id="21342at2"/>
<proteinExistence type="predicted"/>
<organism evidence="2 3">
    <name type="scientific">Cohaesibacter marisflavi</name>
    <dbReference type="NCBI Taxonomy" id="655353"/>
    <lineage>
        <taxon>Bacteria</taxon>
        <taxon>Pseudomonadati</taxon>
        <taxon>Pseudomonadota</taxon>
        <taxon>Alphaproteobacteria</taxon>
        <taxon>Hyphomicrobiales</taxon>
        <taxon>Cohaesibacteraceae</taxon>
    </lineage>
</organism>
<dbReference type="NCBIfam" id="NF045667">
    <property type="entry name" value="MTase_DVU1556"/>
    <property type="match status" value="1"/>
</dbReference>
<dbReference type="EMBL" id="FOVR01000018">
    <property type="protein sequence ID" value="SFP01164.1"/>
    <property type="molecule type" value="Genomic_DNA"/>
</dbReference>
<dbReference type="Proteomes" id="UP000199236">
    <property type="component" value="Unassembled WGS sequence"/>
</dbReference>
<protein>
    <submittedName>
        <fullName evidence="2">Methyltransferase domain-containing protein</fullName>
    </submittedName>
</protein>
<evidence type="ECO:0000313" key="3">
    <source>
        <dbReference type="Proteomes" id="UP000199236"/>
    </source>
</evidence>